<gene>
    <name evidence="1" type="ORF">DRF60_09650</name>
</gene>
<sequence length="332" mass="38520">MELTYLQNNKEKYIHVFSCCIPVKGYERGAIYDLQREEIELVPNTMIDFLDYIKNKKLSAVLEEFESDKIAKQYLGFLEKNEFVFYSNTVFFPELEEKSINEDTSTIQFMTIMLSDFISEHLDTIIRSITALGVKRLHFHINDENCMGKMHHILDVLVHSRVTNVSFSIPHQKINKKLYSNNRLKTLYLFNAPKEKIESNNEVTTISIKINDAGMFLPKFSINTVDINSSAYNIARNYNLSLYKTVFVDELGSIKFNINDQQSYGNITDSLEEIKNKTIRDLSGIWNIKKEDIAPCNICEFRLCCTAVYIPFKTDNGYAVNCNYNPYQAELN</sequence>
<proteinExistence type="predicted"/>
<dbReference type="AlphaFoldDB" id="A0A3D9DJ37"/>
<evidence type="ECO:0000313" key="1">
    <source>
        <dbReference type="EMBL" id="REC77926.1"/>
    </source>
</evidence>
<dbReference type="OrthoDB" id="1073749at2"/>
<evidence type="ECO:0008006" key="3">
    <source>
        <dbReference type="Google" id="ProtNLM"/>
    </source>
</evidence>
<protein>
    <recommendedName>
        <fullName evidence="3">Grasp-with-spasm system SPASM domain peptide maturase</fullName>
    </recommendedName>
</protein>
<dbReference type="EMBL" id="QNUH01000007">
    <property type="protein sequence ID" value="REC77926.1"/>
    <property type="molecule type" value="Genomic_DNA"/>
</dbReference>
<accession>A0A3D9DJ37</accession>
<organism evidence="1 2">
    <name type="scientific">Chryseobacterium elymi</name>
    <dbReference type="NCBI Taxonomy" id="395936"/>
    <lineage>
        <taxon>Bacteria</taxon>
        <taxon>Pseudomonadati</taxon>
        <taxon>Bacteroidota</taxon>
        <taxon>Flavobacteriia</taxon>
        <taxon>Flavobacteriales</taxon>
        <taxon>Weeksellaceae</taxon>
        <taxon>Chryseobacterium group</taxon>
        <taxon>Chryseobacterium</taxon>
    </lineage>
</organism>
<keyword evidence="2" id="KW-1185">Reference proteome</keyword>
<reference evidence="1 2" key="1">
    <citation type="journal article" date="2010" name="Syst. Appl. Microbiol.">
        <title>Four new species of Chryseobacterium from the rhizosphere of coastal sand dune plants, Chryseobacterium elymi sp. nov., Chryseobacterium hagamense sp. nov., Chryseobacterium lathyri sp. nov. and Chryseobacterium rhizosphaerae sp. nov.</title>
        <authorList>
            <person name="Cho S.H."/>
            <person name="Lee K.S."/>
            <person name="Shin D.S."/>
            <person name="Han J.H."/>
            <person name="Park K.S."/>
            <person name="Lee C.H."/>
            <person name="Park K.H."/>
            <person name="Kim S.B."/>
        </authorList>
    </citation>
    <scope>NUCLEOTIDE SEQUENCE [LARGE SCALE GENOMIC DNA]</scope>
    <source>
        <strain evidence="1 2">KCTC 22547</strain>
    </source>
</reference>
<name>A0A3D9DJ37_9FLAO</name>
<evidence type="ECO:0000313" key="2">
    <source>
        <dbReference type="Proteomes" id="UP000257030"/>
    </source>
</evidence>
<dbReference type="Proteomes" id="UP000257030">
    <property type="component" value="Unassembled WGS sequence"/>
</dbReference>
<dbReference type="RefSeq" id="WP_116011895.1">
    <property type="nucleotide sequence ID" value="NZ_QNUH01000007.1"/>
</dbReference>
<comment type="caution">
    <text evidence="1">The sequence shown here is derived from an EMBL/GenBank/DDBJ whole genome shotgun (WGS) entry which is preliminary data.</text>
</comment>